<dbReference type="SUPFAM" id="SSF49899">
    <property type="entry name" value="Concanavalin A-like lectins/glucanases"/>
    <property type="match status" value="1"/>
</dbReference>
<evidence type="ECO:0000313" key="2">
    <source>
        <dbReference type="Proteomes" id="UP000887567"/>
    </source>
</evidence>
<evidence type="ECO:0008006" key="3">
    <source>
        <dbReference type="Google" id="ProtNLM"/>
    </source>
</evidence>
<proteinExistence type="predicted"/>
<name>A0A913YBY1_EXADI</name>
<dbReference type="SUPFAM" id="SSF56436">
    <property type="entry name" value="C-type lectin-like"/>
    <property type="match status" value="1"/>
</dbReference>
<dbReference type="OMA" id="HTEIEDY"/>
<dbReference type="Pfam" id="PF13385">
    <property type="entry name" value="Laminin_G_3"/>
    <property type="match status" value="1"/>
</dbReference>
<dbReference type="AlphaFoldDB" id="A0A913YBY1"/>
<keyword evidence="2" id="KW-1185">Reference proteome</keyword>
<dbReference type="RefSeq" id="XP_028512488.1">
    <property type="nucleotide sequence ID" value="XM_028656687.1"/>
</dbReference>
<dbReference type="KEGG" id="epa:114574349"/>
<reference evidence="1" key="1">
    <citation type="submission" date="2022-11" db="UniProtKB">
        <authorList>
            <consortium name="EnsemblMetazoa"/>
        </authorList>
    </citation>
    <scope>IDENTIFICATION</scope>
</reference>
<protein>
    <recommendedName>
        <fullName evidence="3">C-type lectin domain-containing protein</fullName>
    </recommendedName>
</protein>
<organism evidence="1 2">
    <name type="scientific">Exaiptasia diaphana</name>
    <name type="common">Tropical sea anemone</name>
    <name type="synonym">Aiptasia pulchella</name>
    <dbReference type="NCBI Taxonomy" id="2652724"/>
    <lineage>
        <taxon>Eukaryota</taxon>
        <taxon>Metazoa</taxon>
        <taxon>Cnidaria</taxon>
        <taxon>Anthozoa</taxon>
        <taxon>Hexacorallia</taxon>
        <taxon>Actiniaria</taxon>
        <taxon>Aiptasiidae</taxon>
        <taxon>Exaiptasia</taxon>
    </lineage>
</organism>
<dbReference type="InterPro" id="IPR013320">
    <property type="entry name" value="ConA-like_dom_sf"/>
</dbReference>
<dbReference type="Proteomes" id="UP000887567">
    <property type="component" value="Unplaced"/>
</dbReference>
<sequence length="349" mass="39544">MTCPRQEDLCATPRKAYANNWYRLGSFEYENIKSRKNWEEANSSCSEKGGALASIDSDQELRFITEVFLKSPVTVVDAMDRLKPEFYWKLDGSDKDIVLHGDAEFRNANKKSTAALRLKGTADSYATTPVIDIKSTSFTITLWVRFEGFYGGHTKGHLFSYWDEDALIGKIFLESSSSGIIVIKAYFEMAQLGTLQGGDVKARNWYHIAFKWNRSSKVAKLFQNGVKVAEKVSTSSGDLDLPANSIRSFDIGYKRDAKRGIIAKIARLAVFTRSLSASNIDMIYNTPKFNDNFLFYEKWIGKKHAHTDFNDQLVDQNSTCVSVRAREPYGKMDKIDCDSTMEFICKKTV</sequence>
<dbReference type="GeneID" id="114574349"/>
<dbReference type="Gene3D" id="2.60.120.200">
    <property type="match status" value="1"/>
</dbReference>
<dbReference type="CDD" id="cd00037">
    <property type="entry name" value="CLECT"/>
    <property type="match status" value="1"/>
</dbReference>
<dbReference type="Gene3D" id="3.10.100.10">
    <property type="entry name" value="Mannose-Binding Protein A, subunit A"/>
    <property type="match status" value="1"/>
</dbReference>
<dbReference type="EnsemblMetazoa" id="XM_028656687.1">
    <property type="protein sequence ID" value="XP_028512488.1"/>
    <property type="gene ID" value="LOC114574349"/>
</dbReference>
<evidence type="ECO:0000313" key="1">
    <source>
        <dbReference type="EnsemblMetazoa" id="XP_028512488.1"/>
    </source>
</evidence>
<accession>A0A913YBY1</accession>
<dbReference type="InterPro" id="IPR016186">
    <property type="entry name" value="C-type_lectin-like/link_sf"/>
</dbReference>
<dbReference type="InterPro" id="IPR016187">
    <property type="entry name" value="CTDL_fold"/>
</dbReference>
<dbReference type="OrthoDB" id="5987410at2759"/>